<evidence type="ECO:0000256" key="1">
    <source>
        <dbReference type="ARBA" id="ARBA00022490"/>
    </source>
</evidence>
<feature type="domain" description="HTH LytTR-type" evidence="5">
    <location>
        <begin position="41"/>
        <end position="145"/>
    </location>
</feature>
<dbReference type="InterPro" id="IPR007492">
    <property type="entry name" value="LytTR_DNA-bd_dom"/>
</dbReference>
<evidence type="ECO:0000256" key="3">
    <source>
        <dbReference type="ARBA" id="ARBA00023125"/>
    </source>
</evidence>
<proteinExistence type="predicted"/>
<keyword evidence="2" id="KW-0805">Transcription regulation</keyword>
<evidence type="ECO:0000256" key="2">
    <source>
        <dbReference type="ARBA" id="ARBA00023015"/>
    </source>
</evidence>
<dbReference type="PANTHER" id="PTHR37299">
    <property type="entry name" value="TRANSCRIPTIONAL REGULATOR-RELATED"/>
    <property type="match status" value="1"/>
</dbReference>
<accession>A0ABU0MYB5</accession>
<name>A0ABU0MYB5_9FIRM</name>
<evidence type="ECO:0000256" key="4">
    <source>
        <dbReference type="ARBA" id="ARBA00023163"/>
    </source>
</evidence>
<protein>
    <submittedName>
        <fullName evidence="6">DNA-binding LytR/AlgR family response regulator</fullName>
    </submittedName>
</protein>
<dbReference type="EMBL" id="JAUSWG010000003">
    <property type="protein sequence ID" value="MDQ0555900.1"/>
    <property type="molecule type" value="Genomic_DNA"/>
</dbReference>
<dbReference type="InterPro" id="IPR046947">
    <property type="entry name" value="LytR-like"/>
</dbReference>
<sequence length="145" mass="17231">MKVKIEINSLHSEVYVILRANEITQEVEDIKNILESYNNVLMGYRDDNTVLLQFNEIYRVYTENQKVFAITNSGKYLLKMRLYEIESMLTKHQFIKVSRFEIINVMEIKEIENLYSGNIKIIFKHGESTFVSRRFVSQIKRKLGI</sequence>
<dbReference type="PROSITE" id="PS50930">
    <property type="entry name" value="HTH_LYTTR"/>
    <property type="match status" value="1"/>
</dbReference>
<organism evidence="6 7">
    <name type="scientific">Paraclostridium ghonii</name>
    <dbReference type="NCBI Taxonomy" id="29358"/>
    <lineage>
        <taxon>Bacteria</taxon>
        <taxon>Bacillati</taxon>
        <taxon>Bacillota</taxon>
        <taxon>Clostridia</taxon>
        <taxon>Peptostreptococcales</taxon>
        <taxon>Peptostreptococcaceae</taxon>
        <taxon>Paraclostridium</taxon>
    </lineage>
</organism>
<keyword evidence="4" id="KW-0804">Transcription</keyword>
<dbReference type="SMART" id="SM00850">
    <property type="entry name" value="LytTR"/>
    <property type="match status" value="1"/>
</dbReference>
<dbReference type="PANTHER" id="PTHR37299:SF2">
    <property type="entry name" value="HTH LYTTR-TYPE DOMAIN-CONTAINING PROTEIN"/>
    <property type="match status" value="1"/>
</dbReference>
<dbReference type="Pfam" id="PF04397">
    <property type="entry name" value="LytTR"/>
    <property type="match status" value="1"/>
</dbReference>
<comment type="caution">
    <text evidence="6">The sequence shown here is derived from an EMBL/GenBank/DDBJ whole genome shotgun (WGS) entry which is preliminary data.</text>
</comment>
<gene>
    <name evidence="6" type="ORF">QOZ92_001013</name>
</gene>
<evidence type="ECO:0000313" key="6">
    <source>
        <dbReference type="EMBL" id="MDQ0555900.1"/>
    </source>
</evidence>
<keyword evidence="3 6" id="KW-0238">DNA-binding</keyword>
<keyword evidence="7" id="KW-1185">Reference proteome</keyword>
<dbReference type="Gene3D" id="2.40.50.1020">
    <property type="entry name" value="LytTr DNA-binding domain"/>
    <property type="match status" value="1"/>
</dbReference>
<dbReference type="Proteomes" id="UP001232584">
    <property type="component" value="Unassembled WGS sequence"/>
</dbReference>
<evidence type="ECO:0000259" key="5">
    <source>
        <dbReference type="PROSITE" id="PS50930"/>
    </source>
</evidence>
<reference evidence="6 7" key="1">
    <citation type="submission" date="2023-07" db="EMBL/GenBank/DDBJ databases">
        <title>Genomic Encyclopedia of Type Strains, Phase IV (KMG-IV): sequencing the most valuable type-strain genomes for metagenomic binning, comparative biology and taxonomic classification.</title>
        <authorList>
            <person name="Goeker M."/>
        </authorList>
    </citation>
    <scope>NUCLEOTIDE SEQUENCE [LARGE SCALE GENOMIC DNA]</scope>
    <source>
        <strain evidence="6 7">DSM 15049</strain>
    </source>
</reference>
<dbReference type="GO" id="GO:0003677">
    <property type="term" value="F:DNA binding"/>
    <property type="evidence" value="ECO:0007669"/>
    <property type="project" value="UniProtKB-KW"/>
</dbReference>
<keyword evidence="1" id="KW-0963">Cytoplasm</keyword>
<evidence type="ECO:0000313" key="7">
    <source>
        <dbReference type="Proteomes" id="UP001232584"/>
    </source>
</evidence>
<dbReference type="RefSeq" id="WP_307504028.1">
    <property type="nucleotide sequence ID" value="NZ_BAAACE010000014.1"/>
</dbReference>